<feature type="compositionally biased region" description="Low complexity" evidence="10">
    <location>
        <begin position="90"/>
        <end position="112"/>
    </location>
</feature>
<evidence type="ECO:0000256" key="7">
    <source>
        <dbReference type="ARBA" id="ARBA00023170"/>
    </source>
</evidence>
<feature type="transmembrane region" description="Helical" evidence="11">
    <location>
        <begin position="6"/>
        <end position="28"/>
    </location>
</feature>
<evidence type="ECO:0000256" key="2">
    <source>
        <dbReference type="ARBA" id="ARBA00022490"/>
    </source>
</evidence>
<evidence type="ECO:0000313" key="15">
    <source>
        <dbReference type="EMBL" id="ATG52604.1"/>
    </source>
</evidence>
<proteinExistence type="inferred from homology"/>
<evidence type="ECO:0000256" key="5">
    <source>
        <dbReference type="ARBA" id="ARBA00023134"/>
    </source>
</evidence>
<dbReference type="InterPro" id="IPR042101">
    <property type="entry name" value="SRP54_N_sf"/>
</dbReference>
<dbReference type="SUPFAM" id="SSF52540">
    <property type="entry name" value="P-loop containing nucleoside triphosphate hydrolases"/>
    <property type="match status" value="1"/>
</dbReference>
<dbReference type="Proteomes" id="UP000218165">
    <property type="component" value="Chromosome"/>
</dbReference>
<evidence type="ECO:0000256" key="6">
    <source>
        <dbReference type="ARBA" id="ARBA00023136"/>
    </source>
</evidence>
<dbReference type="SUPFAM" id="SSF47364">
    <property type="entry name" value="Domain of the SRP/SRP receptor G-proteins"/>
    <property type="match status" value="1"/>
</dbReference>
<comment type="catalytic activity">
    <reaction evidence="8 9">
        <text>GTP + H2O = GDP + phosphate + H(+)</text>
        <dbReference type="Rhea" id="RHEA:19669"/>
        <dbReference type="ChEBI" id="CHEBI:15377"/>
        <dbReference type="ChEBI" id="CHEBI:15378"/>
        <dbReference type="ChEBI" id="CHEBI:37565"/>
        <dbReference type="ChEBI" id="CHEBI:43474"/>
        <dbReference type="ChEBI" id="CHEBI:58189"/>
        <dbReference type="EC" id="3.6.5.4"/>
    </reaction>
</comment>
<dbReference type="OrthoDB" id="9804720at2"/>
<keyword evidence="11" id="KW-1133">Transmembrane helix</keyword>
<dbReference type="InterPro" id="IPR027417">
    <property type="entry name" value="P-loop_NTPase"/>
</dbReference>
<keyword evidence="2 9" id="KW-0963">Cytoplasm</keyword>
<keyword evidence="1 9" id="KW-1003">Cell membrane</keyword>
<comment type="subunit">
    <text evidence="9">Part of the signal recognition particle protein translocation system, which is composed of SRP and FtsY.</text>
</comment>
<dbReference type="InterPro" id="IPR004390">
    <property type="entry name" value="SR_rcpt_FtsY"/>
</dbReference>
<feature type="domain" description="SRP54-type proteins GTP-binding" evidence="13">
    <location>
        <begin position="311"/>
        <end position="514"/>
    </location>
</feature>
<dbReference type="AlphaFoldDB" id="A0A291GRN4"/>
<dbReference type="GO" id="GO:0006614">
    <property type="term" value="P:SRP-dependent cotranslational protein targeting to membrane"/>
    <property type="evidence" value="ECO:0007669"/>
    <property type="project" value="InterPro"/>
</dbReference>
<feature type="binding site" evidence="9">
    <location>
        <begin position="401"/>
        <end position="405"/>
    </location>
    <ligand>
        <name>GTP</name>
        <dbReference type="ChEBI" id="CHEBI:37565"/>
    </ligand>
</feature>
<dbReference type="GO" id="GO:0005737">
    <property type="term" value="C:cytoplasm"/>
    <property type="evidence" value="ECO:0007669"/>
    <property type="project" value="UniProtKB-SubCell"/>
</dbReference>
<name>A0A291GRN4_9MICO</name>
<dbReference type="PANTHER" id="PTHR43134">
    <property type="entry name" value="SIGNAL RECOGNITION PARTICLE RECEPTOR SUBUNIT ALPHA"/>
    <property type="match status" value="1"/>
</dbReference>
<feature type="domain" description="AAA+ ATPase" evidence="12">
    <location>
        <begin position="310"/>
        <end position="464"/>
    </location>
</feature>
<keyword evidence="11" id="KW-0812">Transmembrane</keyword>
<keyword evidence="6 9" id="KW-0472">Membrane</keyword>
<sequence length="515" mass="53001">MDPDALLALIAGSGGGVLVLGAGAWAYFRSRGRKPPAGGSTGRDDASTDSAGAETPRAATAVKERPAAPTWDDTLSAPAPKKSVAEAEAEASAPAPAAGAAPAADEPTTDGPATDENTTAPAATGTDVPFDQETAPETGTVQEQPSGGSAPVEHTAEQPAEPARTTGDGPSAPTEQAAPSEPSEDAPSVATAGAVIETPEAPGDRMVRLRERLSRSGALGRGILTLLTRGSTVDEDTWDEIEETLLLADLGPDATDEMLENLRRRIQVLGTDDADAVREALREELISLVNPDLDRRLAATRREAPDGTEVPSVLLMVGVNGTGKTTTVGKLARVLVAAGRSVVLGAADTFRAAAADQLQTWGSRVGVDTVRSDRDGADPAAVAFDAVKEGIAQEVDVVIIDTAGRLQNKKGLMDELGKVRRVAEKGLHGDQVAEVLLVIDATTGQNGMQQARVFSEAVNITGIVLTKLDGTAKGGIVVNVQRELGVPVKMVGLGEGMDDLTPFDPHGFIDALLEG</sequence>
<comment type="subcellular location">
    <subcellularLocation>
        <location evidence="9">Cell membrane</location>
        <topology evidence="9">Peripheral membrane protein</topology>
        <orientation evidence="9">Cytoplasmic side</orientation>
    </subcellularLocation>
    <subcellularLocation>
        <location evidence="9">Cytoplasm</location>
    </subcellularLocation>
</comment>
<dbReference type="HAMAP" id="MF_00920">
    <property type="entry name" value="FtsY"/>
    <property type="match status" value="1"/>
</dbReference>
<feature type="binding site" evidence="9">
    <location>
        <begin position="318"/>
        <end position="325"/>
    </location>
    <ligand>
        <name>GTP</name>
        <dbReference type="ChEBI" id="CHEBI:37565"/>
    </ligand>
</feature>
<dbReference type="InterPro" id="IPR036225">
    <property type="entry name" value="SRP/SRP_N"/>
</dbReference>
<feature type="compositionally biased region" description="Polar residues" evidence="10">
    <location>
        <begin position="135"/>
        <end position="147"/>
    </location>
</feature>
<keyword evidence="5 9" id="KW-0342">GTP-binding</keyword>
<dbReference type="FunFam" id="1.20.120.140:FF:000002">
    <property type="entry name" value="Signal recognition particle receptor FtsY"/>
    <property type="match status" value="1"/>
</dbReference>
<protein>
    <recommendedName>
        <fullName evidence="9">Signal recognition particle receptor FtsY</fullName>
        <shortName evidence="9">SRP receptor</shortName>
        <ecNumber evidence="9">3.6.5.4</ecNumber>
    </recommendedName>
</protein>
<dbReference type="Gene3D" id="3.40.50.300">
    <property type="entry name" value="P-loop containing nucleotide triphosphate hydrolases"/>
    <property type="match status" value="1"/>
</dbReference>
<dbReference type="Pfam" id="PF02881">
    <property type="entry name" value="SRP54_N"/>
    <property type="match status" value="1"/>
</dbReference>
<dbReference type="SMART" id="SM00963">
    <property type="entry name" value="SRP54_N"/>
    <property type="match status" value="1"/>
</dbReference>
<dbReference type="InterPro" id="IPR000897">
    <property type="entry name" value="SRP54_GTPase_dom"/>
</dbReference>
<dbReference type="FunFam" id="3.40.50.300:FF:000053">
    <property type="entry name" value="Signal recognition particle receptor FtsY"/>
    <property type="match status" value="1"/>
</dbReference>
<keyword evidence="4 9" id="KW-0378">Hydrolase</keyword>
<evidence type="ECO:0000256" key="8">
    <source>
        <dbReference type="ARBA" id="ARBA00048027"/>
    </source>
</evidence>
<evidence type="ECO:0000313" key="16">
    <source>
        <dbReference type="Proteomes" id="UP000218165"/>
    </source>
</evidence>
<keyword evidence="3 9" id="KW-0547">Nucleotide-binding</keyword>
<keyword evidence="7 9" id="KW-0675">Receptor</keyword>
<evidence type="ECO:0000256" key="4">
    <source>
        <dbReference type="ARBA" id="ARBA00022801"/>
    </source>
</evidence>
<dbReference type="SMART" id="SM00962">
    <property type="entry name" value="SRP54"/>
    <property type="match status" value="1"/>
</dbReference>
<evidence type="ECO:0000256" key="3">
    <source>
        <dbReference type="ARBA" id="ARBA00022741"/>
    </source>
</evidence>
<evidence type="ECO:0000259" key="12">
    <source>
        <dbReference type="SMART" id="SM00382"/>
    </source>
</evidence>
<dbReference type="GO" id="GO:0005886">
    <property type="term" value="C:plasma membrane"/>
    <property type="evidence" value="ECO:0007669"/>
    <property type="project" value="UniProtKB-SubCell"/>
</dbReference>
<dbReference type="GO" id="GO:0003924">
    <property type="term" value="F:GTPase activity"/>
    <property type="evidence" value="ECO:0007669"/>
    <property type="project" value="UniProtKB-UniRule"/>
</dbReference>
<dbReference type="SMART" id="SM00382">
    <property type="entry name" value="AAA"/>
    <property type="match status" value="1"/>
</dbReference>
<gene>
    <name evidence="9" type="primary">ftsY</name>
    <name evidence="15" type="ORF">CFK38_14520</name>
</gene>
<dbReference type="PANTHER" id="PTHR43134:SF1">
    <property type="entry name" value="SIGNAL RECOGNITION PARTICLE RECEPTOR SUBUNIT ALPHA"/>
    <property type="match status" value="1"/>
</dbReference>
<dbReference type="InterPro" id="IPR013822">
    <property type="entry name" value="Signal_recog_particl_SRP54_hlx"/>
</dbReference>
<evidence type="ECO:0000256" key="1">
    <source>
        <dbReference type="ARBA" id="ARBA00022475"/>
    </source>
</evidence>
<feature type="binding site" evidence="9">
    <location>
        <begin position="466"/>
        <end position="469"/>
    </location>
    <ligand>
        <name>GTP</name>
        <dbReference type="ChEBI" id="CHEBI:37565"/>
    </ligand>
</feature>
<dbReference type="RefSeq" id="WP_096803714.1">
    <property type="nucleotide sequence ID" value="NZ_CP023563.1"/>
</dbReference>
<dbReference type="NCBIfam" id="TIGR00064">
    <property type="entry name" value="ftsY"/>
    <property type="match status" value="1"/>
</dbReference>
<keyword evidence="16" id="KW-1185">Reference proteome</keyword>
<dbReference type="EMBL" id="CP023563">
    <property type="protein sequence ID" value="ATG52604.1"/>
    <property type="molecule type" value="Genomic_DNA"/>
</dbReference>
<dbReference type="Pfam" id="PF00448">
    <property type="entry name" value="SRP54"/>
    <property type="match status" value="1"/>
</dbReference>
<evidence type="ECO:0000259" key="13">
    <source>
        <dbReference type="SMART" id="SM00962"/>
    </source>
</evidence>
<comment type="function">
    <text evidence="9">Involved in targeting and insertion of nascent membrane proteins into the cytoplasmic membrane. Acts as a receptor for the complex formed by the signal recognition particle (SRP) and the ribosome-nascent chain (RNC).</text>
</comment>
<dbReference type="GO" id="GO:0005047">
    <property type="term" value="F:signal recognition particle binding"/>
    <property type="evidence" value="ECO:0007669"/>
    <property type="project" value="TreeGrafter"/>
</dbReference>
<feature type="region of interest" description="Disordered" evidence="10">
    <location>
        <begin position="31"/>
        <end position="190"/>
    </location>
</feature>
<dbReference type="GO" id="GO:0005525">
    <property type="term" value="F:GTP binding"/>
    <property type="evidence" value="ECO:0007669"/>
    <property type="project" value="UniProtKB-UniRule"/>
</dbReference>
<dbReference type="InterPro" id="IPR003593">
    <property type="entry name" value="AAA+_ATPase"/>
</dbReference>
<dbReference type="Gene3D" id="1.20.120.140">
    <property type="entry name" value="Signal recognition particle SRP54, nucleotide-binding domain"/>
    <property type="match status" value="1"/>
</dbReference>
<evidence type="ECO:0000256" key="11">
    <source>
        <dbReference type="SAM" id="Phobius"/>
    </source>
</evidence>
<evidence type="ECO:0000256" key="9">
    <source>
        <dbReference type="HAMAP-Rule" id="MF_00920"/>
    </source>
</evidence>
<accession>A0A291GRN4</accession>
<evidence type="ECO:0000256" key="10">
    <source>
        <dbReference type="SAM" id="MobiDB-lite"/>
    </source>
</evidence>
<dbReference type="EC" id="3.6.5.4" evidence="9"/>
<feature type="domain" description="Signal recognition particle SRP54 helical bundle" evidence="14">
    <location>
        <begin position="209"/>
        <end position="289"/>
    </location>
</feature>
<comment type="similarity">
    <text evidence="9">Belongs to the GTP-binding SRP family. FtsY subfamily.</text>
</comment>
<organism evidence="15 16">
    <name type="scientific">Brachybacterium vulturis</name>
    <dbReference type="NCBI Taxonomy" id="2017484"/>
    <lineage>
        <taxon>Bacteria</taxon>
        <taxon>Bacillati</taxon>
        <taxon>Actinomycetota</taxon>
        <taxon>Actinomycetes</taxon>
        <taxon>Micrococcales</taxon>
        <taxon>Dermabacteraceae</taxon>
        <taxon>Brachybacterium</taxon>
    </lineage>
</organism>
<reference evidence="16" key="1">
    <citation type="submission" date="2017-09" db="EMBL/GenBank/DDBJ databases">
        <title>Brachybacterium sp. VM2412.</title>
        <authorList>
            <person name="Tak E.J."/>
            <person name="Bae J.-W."/>
        </authorList>
    </citation>
    <scope>NUCLEOTIDE SEQUENCE [LARGE SCALE GENOMIC DNA]</scope>
    <source>
        <strain evidence="16">VM2412</strain>
    </source>
</reference>
<dbReference type="KEGG" id="brz:CFK38_14520"/>
<evidence type="ECO:0000259" key="14">
    <source>
        <dbReference type="SMART" id="SM00963"/>
    </source>
</evidence>